<sequence>MSDFVDTVDDEIDNVMDEGAEPEAVAAALLFALGQFLVDFMPAAEAVENIQWMLAQTAPVLAQLEQEKGTLH</sequence>
<accession>A0AAU8CIN8</accession>
<dbReference type="EMBL" id="CP159253">
    <property type="protein sequence ID" value="XCG46710.1"/>
    <property type="molecule type" value="Genomic_DNA"/>
</dbReference>
<gene>
    <name evidence="1" type="ORF">ABVK50_15425</name>
</gene>
<name>A0AAU8CIN8_9HYPH</name>
<evidence type="ECO:0000313" key="1">
    <source>
        <dbReference type="EMBL" id="XCG46710.1"/>
    </source>
</evidence>
<dbReference type="AlphaFoldDB" id="A0AAU8CIN8"/>
<protein>
    <submittedName>
        <fullName evidence="1">Uncharacterized protein</fullName>
    </submittedName>
</protein>
<dbReference type="RefSeq" id="WP_353645752.1">
    <property type="nucleotide sequence ID" value="NZ_CP159253.1"/>
</dbReference>
<reference evidence="1" key="1">
    <citation type="submission" date="2024-06" db="EMBL/GenBank/DDBJ databases">
        <title>Mesorhizobium karijinii sp. nov., a symbiont of the iconic Swainsona formosa from arid Australia.</title>
        <authorList>
            <person name="Hill Y.J."/>
            <person name="Watkin E.L.J."/>
            <person name="O'Hara G.W."/>
            <person name="Terpolilli J."/>
            <person name="Tye M.L."/>
            <person name="Kohlmeier M.G."/>
        </authorList>
    </citation>
    <scope>NUCLEOTIDE SEQUENCE</scope>
    <source>
        <strain evidence="1">WSM2240</strain>
    </source>
</reference>
<organism evidence="1">
    <name type="scientific">Mesorhizobium sp. WSM2240</name>
    <dbReference type="NCBI Taxonomy" id="3228851"/>
    <lineage>
        <taxon>Bacteria</taxon>
        <taxon>Pseudomonadati</taxon>
        <taxon>Pseudomonadota</taxon>
        <taxon>Alphaproteobacteria</taxon>
        <taxon>Hyphomicrobiales</taxon>
        <taxon>Phyllobacteriaceae</taxon>
        <taxon>Mesorhizobium</taxon>
    </lineage>
</organism>
<proteinExistence type="predicted"/>